<evidence type="ECO:0000313" key="3">
    <source>
        <dbReference type="Proteomes" id="UP000326759"/>
    </source>
</evidence>
<evidence type="ECO:0008006" key="4">
    <source>
        <dbReference type="Google" id="ProtNLM"/>
    </source>
</evidence>
<evidence type="ECO:0000313" key="2">
    <source>
        <dbReference type="EMBL" id="KAB7507639.1"/>
    </source>
</evidence>
<gene>
    <name evidence="2" type="ORF">Anas_04402</name>
</gene>
<accession>A0A5N5TNA9</accession>
<protein>
    <recommendedName>
        <fullName evidence="4">Major facilitator superfamily associated domain-containing protein</fullName>
    </recommendedName>
</protein>
<dbReference type="Proteomes" id="UP000326759">
    <property type="component" value="Unassembled WGS sequence"/>
</dbReference>
<keyword evidence="1" id="KW-0472">Membrane</keyword>
<reference evidence="2 3" key="1">
    <citation type="journal article" date="2019" name="PLoS Biol.">
        <title>Sex chromosomes control vertical transmission of feminizing Wolbachia symbionts in an isopod.</title>
        <authorList>
            <person name="Becking T."/>
            <person name="Chebbi M.A."/>
            <person name="Giraud I."/>
            <person name="Moumen B."/>
            <person name="Laverre T."/>
            <person name="Caubet Y."/>
            <person name="Peccoud J."/>
            <person name="Gilbert C."/>
            <person name="Cordaux R."/>
        </authorList>
    </citation>
    <scope>NUCLEOTIDE SEQUENCE [LARGE SCALE GENOMIC DNA]</scope>
    <source>
        <strain evidence="2">ANa2</strain>
        <tissue evidence="2">Whole body excluding digestive tract and cuticle</tissue>
    </source>
</reference>
<dbReference type="OrthoDB" id="6417381at2759"/>
<organism evidence="2 3">
    <name type="scientific">Armadillidium nasatum</name>
    <dbReference type="NCBI Taxonomy" id="96803"/>
    <lineage>
        <taxon>Eukaryota</taxon>
        <taxon>Metazoa</taxon>
        <taxon>Ecdysozoa</taxon>
        <taxon>Arthropoda</taxon>
        <taxon>Crustacea</taxon>
        <taxon>Multicrustacea</taxon>
        <taxon>Malacostraca</taxon>
        <taxon>Eumalacostraca</taxon>
        <taxon>Peracarida</taxon>
        <taxon>Isopoda</taxon>
        <taxon>Oniscidea</taxon>
        <taxon>Crinocheta</taxon>
        <taxon>Armadillidiidae</taxon>
        <taxon>Armadillidium</taxon>
    </lineage>
</organism>
<feature type="transmembrane region" description="Helical" evidence="1">
    <location>
        <begin position="30"/>
        <end position="49"/>
    </location>
</feature>
<keyword evidence="3" id="KW-1185">Reference proteome</keyword>
<comment type="caution">
    <text evidence="2">The sequence shown here is derived from an EMBL/GenBank/DDBJ whole genome shotgun (WGS) entry which is preliminary data.</text>
</comment>
<name>A0A5N5TNA9_9CRUS</name>
<sequence length="60" mass="6953">MICVRFYITFFNSWVTQIASSNNEVAFYSLLYSVGSFVSLIFTPWPGIFNDIFIQKIKST</sequence>
<proteinExistence type="predicted"/>
<keyword evidence="1" id="KW-1133">Transmembrane helix</keyword>
<dbReference type="AlphaFoldDB" id="A0A5N5TNA9"/>
<keyword evidence="1" id="KW-0812">Transmembrane</keyword>
<evidence type="ECO:0000256" key="1">
    <source>
        <dbReference type="SAM" id="Phobius"/>
    </source>
</evidence>
<feature type="non-terminal residue" evidence="2">
    <location>
        <position position="60"/>
    </location>
</feature>
<dbReference type="EMBL" id="SEYY01000276">
    <property type="protein sequence ID" value="KAB7507639.1"/>
    <property type="molecule type" value="Genomic_DNA"/>
</dbReference>